<dbReference type="PANTHER" id="PTHR16026:SF0">
    <property type="entry name" value="CARTILAGE ACIDIC PROTEIN 1"/>
    <property type="match status" value="1"/>
</dbReference>
<dbReference type="InterPro" id="IPR011519">
    <property type="entry name" value="UnbV_ASPIC"/>
</dbReference>
<dbReference type="EMBL" id="CP030840">
    <property type="protein sequence ID" value="AXC09722.1"/>
    <property type="molecule type" value="Genomic_DNA"/>
</dbReference>
<dbReference type="InterPro" id="IPR027039">
    <property type="entry name" value="Crtac1"/>
</dbReference>
<gene>
    <name evidence="3" type="ORF">ACPOL_0341</name>
</gene>
<proteinExistence type="predicted"/>
<name>A0A2Z5FSH8_9BACT</name>
<evidence type="ECO:0000313" key="3">
    <source>
        <dbReference type="EMBL" id="AXC09722.1"/>
    </source>
</evidence>
<keyword evidence="1" id="KW-0732">Signal</keyword>
<accession>A0A2Z5FSH8</accession>
<dbReference type="Gene3D" id="2.130.10.130">
    <property type="entry name" value="Integrin alpha, N-terminal"/>
    <property type="match status" value="2"/>
</dbReference>
<dbReference type="AlphaFoldDB" id="A0A2Z5FSH8"/>
<keyword evidence="4" id="KW-1185">Reference proteome</keyword>
<evidence type="ECO:0000313" key="4">
    <source>
        <dbReference type="Proteomes" id="UP000253606"/>
    </source>
</evidence>
<feature type="domain" description="ASPIC/UnbV" evidence="2">
    <location>
        <begin position="481"/>
        <end position="548"/>
    </location>
</feature>
<sequence length="559" mass="60628">MLILIGSLAPGAIACGQSVSPGPIRFEDIAQKAGVHFVTENSPTAEKHQPETMPAGVALFDYDGDGFLDIFLVNGAEMPSLVKTGPKYYNRLFHNNGNGTFTDVTEHAGLEGAGYGMGAAVGDFDNDGRPDLFVANVNGNQMFHNNGNGTFTDVTAKAGVSGAKHKDRKMWSIAAGWFDYNRDGLLDLFVVNYCDWDPRYEPSCMGIDGRGYCHPDSFPPLRNTLYRNNGDGTFTDVSEETGISKVDGRGMGVAFADYDNDGWPDVFVANDNSPNRLFHNLGGKRFEEVGLEAGVAYNDDGNVLAGMGVDFRDLNNDGLPDIWHTALENETFPLYLNKGKGRFANAGHESGLANLTMPMSGWSNGIADFDNDGWKDLVVARGNVLDNIEQISRHFRYAEPNAVFRNLGNGKYEDVSVSAGADFTRPAAHRGLAYGDLDNDGRIDLVITALGGPVSVLRNVTETHNHWILLKLVGSKSNRMGLGAQICLTTDDGRRLYNEATTSTGYAGSSDPRVHFGVGSSRLIREIEIRWPSGTRQLLHDVSVDQALVVTEPGEGAQR</sequence>
<dbReference type="Pfam" id="PF13517">
    <property type="entry name" value="FG-GAP_3"/>
    <property type="match status" value="3"/>
</dbReference>
<evidence type="ECO:0000256" key="1">
    <source>
        <dbReference type="ARBA" id="ARBA00022729"/>
    </source>
</evidence>
<reference evidence="3 4" key="1">
    <citation type="journal article" date="2018" name="Front. Microbiol.">
        <title>Hydrolytic Capabilities as a Key to Environmental Success: Chitinolytic and Cellulolytic Acidobacteria From Acidic Sub-arctic Soils and Boreal Peatlands.</title>
        <authorList>
            <person name="Belova S.E."/>
            <person name="Ravin N.V."/>
            <person name="Pankratov T.A."/>
            <person name="Rakitin A.L."/>
            <person name="Ivanova A.A."/>
            <person name="Beletsky A.V."/>
            <person name="Mardanov A.V."/>
            <person name="Sinninghe Damste J.S."/>
            <person name="Dedysh S.N."/>
        </authorList>
    </citation>
    <scope>NUCLEOTIDE SEQUENCE [LARGE SCALE GENOMIC DNA]</scope>
    <source>
        <strain evidence="3 4">SBC82</strain>
    </source>
</reference>
<protein>
    <recommendedName>
        <fullName evidence="2">ASPIC/UnbV domain-containing protein</fullName>
    </recommendedName>
</protein>
<dbReference type="KEGG" id="abas:ACPOL_0341"/>
<organism evidence="3 4">
    <name type="scientific">Acidisarcina polymorpha</name>
    <dbReference type="NCBI Taxonomy" id="2211140"/>
    <lineage>
        <taxon>Bacteria</taxon>
        <taxon>Pseudomonadati</taxon>
        <taxon>Acidobacteriota</taxon>
        <taxon>Terriglobia</taxon>
        <taxon>Terriglobales</taxon>
        <taxon>Acidobacteriaceae</taxon>
        <taxon>Acidisarcina</taxon>
    </lineage>
</organism>
<dbReference type="PANTHER" id="PTHR16026">
    <property type="entry name" value="CARTILAGE ACIDIC PROTEIN 1"/>
    <property type="match status" value="1"/>
</dbReference>
<dbReference type="SUPFAM" id="SSF69318">
    <property type="entry name" value="Integrin alpha N-terminal domain"/>
    <property type="match status" value="1"/>
</dbReference>
<dbReference type="Pfam" id="PF07593">
    <property type="entry name" value="UnbV_ASPIC"/>
    <property type="match status" value="1"/>
</dbReference>
<dbReference type="Proteomes" id="UP000253606">
    <property type="component" value="Chromosome"/>
</dbReference>
<dbReference type="InterPro" id="IPR013517">
    <property type="entry name" value="FG-GAP"/>
</dbReference>
<evidence type="ECO:0000259" key="2">
    <source>
        <dbReference type="Pfam" id="PF07593"/>
    </source>
</evidence>
<dbReference type="InterPro" id="IPR028994">
    <property type="entry name" value="Integrin_alpha_N"/>
</dbReference>